<evidence type="ECO:0000256" key="5">
    <source>
        <dbReference type="ARBA" id="ARBA00023004"/>
    </source>
</evidence>
<evidence type="ECO:0000313" key="12">
    <source>
        <dbReference type="Proteomes" id="UP000051269"/>
    </source>
</evidence>
<organism evidence="11 12">
    <name type="scientific">Verrucomicrobia subdivision 6 bacterium BACL9 MAG-120507-bin52</name>
    <dbReference type="NCBI Taxonomy" id="1655590"/>
    <lineage>
        <taxon>Bacteria</taxon>
        <taxon>Pseudomonadati</taxon>
        <taxon>Verrucomicrobiota</taxon>
        <taxon>Verrucomicrobiia</taxon>
        <taxon>Verrucomicrobiales</taxon>
        <taxon>Verrucomicrobia subdivision 6</taxon>
    </lineage>
</organism>
<name>A0A0R2RJF4_9BACT</name>
<evidence type="ECO:0000256" key="7">
    <source>
        <dbReference type="ARBA" id="ARBA00023204"/>
    </source>
</evidence>
<evidence type="ECO:0000256" key="2">
    <source>
        <dbReference type="ARBA" id="ARBA00022723"/>
    </source>
</evidence>
<evidence type="ECO:0000259" key="10">
    <source>
        <dbReference type="SMART" id="SM00986"/>
    </source>
</evidence>
<keyword evidence="2" id="KW-0479">Metal-binding</keyword>
<dbReference type="GO" id="GO:0006284">
    <property type="term" value="P:base-excision repair"/>
    <property type="evidence" value="ECO:0007669"/>
    <property type="project" value="InterPro"/>
</dbReference>
<sequence length="230" mass="25863">MKKEASGLNRLREQIIRCRQCPRLVRWREQVARDKKASYSSEVYWGRPVPGWGDSQAKIVVVGLAPGAHGANRTGRMFTGDESGRWLYRALWRAGWASQAESVNREDGLKLNDVWITAPVKCAPPTNRPTVKERDACSGFFDRELGLLPRAKVYLALGGFGFAAVSRYFALRPKPKFGHGVEVQLSEGRWLVGSYHVSQQNTFTGRLTETMLDEVMRRVGVRAGLSPRSR</sequence>
<dbReference type="CDD" id="cd10031">
    <property type="entry name" value="UDG-F5_TTUDGB_like"/>
    <property type="match status" value="1"/>
</dbReference>
<keyword evidence="1" id="KW-0004">4Fe-4S</keyword>
<reference evidence="11 12" key="1">
    <citation type="submission" date="2015-10" db="EMBL/GenBank/DDBJ databases">
        <title>Metagenome-Assembled Genomes uncover a global brackish microbiome.</title>
        <authorList>
            <person name="Hugerth L.W."/>
            <person name="Larsson J."/>
            <person name="Alneberg J."/>
            <person name="Lindh M.V."/>
            <person name="Legrand C."/>
            <person name="Pinhassi J."/>
            <person name="Andersson A.F."/>
        </authorList>
    </citation>
    <scope>NUCLEOTIDE SEQUENCE [LARGE SCALE GENOMIC DNA]</scope>
    <source>
        <strain evidence="11">BACL18 MAG-120507-bin52</strain>
    </source>
</reference>
<keyword evidence="3" id="KW-0227">DNA damage</keyword>
<dbReference type="SUPFAM" id="SSF52141">
    <property type="entry name" value="Uracil-DNA glycosylase-like"/>
    <property type="match status" value="1"/>
</dbReference>
<dbReference type="PANTHER" id="PTHR33693:SF3">
    <property type="entry name" value="TYPE-5 URACIL-DNA GLYCOSYLASE"/>
    <property type="match status" value="1"/>
</dbReference>
<dbReference type="AlphaFoldDB" id="A0A0R2RJF4"/>
<evidence type="ECO:0000256" key="3">
    <source>
        <dbReference type="ARBA" id="ARBA00022763"/>
    </source>
</evidence>
<proteinExistence type="inferred from homology"/>
<evidence type="ECO:0000256" key="1">
    <source>
        <dbReference type="ARBA" id="ARBA00022485"/>
    </source>
</evidence>
<accession>A0A0R2RJF4</accession>
<comment type="caution">
    <text evidence="11">The sequence shown here is derived from an EMBL/GenBank/DDBJ whole genome shotgun (WGS) entry which is preliminary data.</text>
</comment>
<dbReference type="InterPro" id="IPR005122">
    <property type="entry name" value="Uracil-DNA_glycosylase-like"/>
</dbReference>
<dbReference type="InterPro" id="IPR051536">
    <property type="entry name" value="UDG_Type-4/5"/>
</dbReference>
<dbReference type="PANTHER" id="PTHR33693">
    <property type="entry name" value="TYPE-5 URACIL-DNA GLYCOSYLASE"/>
    <property type="match status" value="1"/>
</dbReference>
<evidence type="ECO:0000313" key="11">
    <source>
        <dbReference type="EMBL" id="KRO62529.1"/>
    </source>
</evidence>
<dbReference type="GO" id="GO:0033958">
    <property type="term" value="F:DNA-deoxyinosine glycosylase activity"/>
    <property type="evidence" value="ECO:0007669"/>
    <property type="project" value="InterPro"/>
</dbReference>
<dbReference type="GO" id="GO:0004844">
    <property type="term" value="F:uracil DNA N-glycosylase activity"/>
    <property type="evidence" value="ECO:0007669"/>
    <property type="project" value="InterPro"/>
</dbReference>
<evidence type="ECO:0000256" key="8">
    <source>
        <dbReference type="ARBA" id="ARBA00023779"/>
    </source>
</evidence>
<dbReference type="Pfam" id="PF03167">
    <property type="entry name" value="UDG"/>
    <property type="match status" value="1"/>
</dbReference>
<keyword evidence="5" id="KW-0408">Iron</keyword>
<comment type="similarity">
    <text evidence="8">Belongs to the uracil-DNA glycosylase (UDG) superfamily. Type 5 (UDGb) family.</text>
</comment>
<dbReference type="Proteomes" id="UP000051269">
    <property type="component" value="Unassembled WGS sequence"/>
</dbReference>
<dbReference type="GO" id="GO:0046872">
    <property type="term" value="F:metal ion binding"/>
    <property type="evidence" value="ECO:0007669"/>
    <property type="project" value="UniProtKB-KW"/>
</dbReference>
<keyword evidence="6" id="KW-0411">Iron-sulfur</keyword>
<dbReference type="GO" id="GO:0051539">
    <property type="term" value="F:4 iron, 4 sulfur cluster binding"/>
    <property type="evidence" value="ECO:0007669"/>
    <property type="project" value="UniProtKB-KW"/>
</dbReference>
<dbReference type="SMART" id="SM00987">
    <property type="entry name" value="UreE_C"/>
    <property type="match status" value="1"/>
</dbReference>
<feature type="domain" description="Uracil-DNA glycosylase-like" evidence="10">
    <location>
        <begin position="50"/>
        <end position="216"/>
    </location>
</feature>
<dbReference type="InterPro" id="IPR044147">
    <property type="entry name" value="UdgB-like"/>
</dbReference>
<evidence type="ECO:0000256" key="9">
    <source>
        <dbReference type="ARBA" id="ARBA00023887"/>
    </source>
</evidence>
<gene>
    <name evidence="11" type="ORF">ABR82_00145</name>
</gene>
<dbReference type="InterPro" id="IPR036895">
    <property type="entry name" value="Uracil-DNA_glycosylase-like_sf"/>
</dbReference>
<keyword evidence="7" id="KW-0234">DNA repair</keyword>
<evidence type="ECO:0000256" key="4">
    <source>
        <dbReference type="ARBA" id="ARBA00022801"/>
    </source>
</evidence>
<protein>
    <recommendedName>
        <fullName evidence="9">Type-5 uracil-DNA glycosylase</fullName>
    </recommendedName>
</protein>
<evidence type="ECO:0000256" key="6">
    <source>
        <dbReference type="ARBA" id="ARBA00023014"/>
    </source>
</evidence>
<dbReference type="SMART" id="SM00986">
    <property type="entry name" value="UDG"/>
    <property type="match status" value="1"/>
</dbReference>
<keyword evidence="4" id="KW-0378">Hydrolase</keyword>
<dbReference type="Gene3D" id="3.40.470.10">
    <property type="entry name" value="Uracil-DNA glycosylase-like domain"/>
    <property type="match status" value="1"/>
</dbReference>
<dbReference type="EMBL" id="LIBO01000064">
    <property type="protein sequence ID" value="KRO62529.1"/>
    <property type="molecule type" value="Genomic_DNA"/>
</dbReference>